<dbReference type="AlphaFoldDB" id="A0AAV4SNY7"/>
<feature type="region of interest" description="Disordered" evidence="1">
    <location>
        <begin position="1"/>
        <end position="32"/>
    </location>
</feature>
<name>A0AAV4SNY7_9ARAC</name>
<comment type="caution">
    <text evidence="2">The sequence shown here is derived from an EMBL/GenBank/DDBJ whole genome shotgun (WGS) entry which is preliminary data.</text>
</comment>
<dbReference type="EMBL" id="BPLQ01008042">
    <property type="protein sequence ID" value="GIY34190.1"/>
    <property type="molecule type" value="Genomic_DNA"/>
</dbReference>
<reference evidence="2 3" key="1">
    <citation type="submission" date="2021-06" db="EMBL/GenBank/DDBJ databases">
        <title>Caerostris darwini draft genome.</title>
        <authorList>
            <person name="Kono N."/>
            <person name="Arakawa K."/>
        </authorList>
    </citation>
    <scope>NUCLEOTIDE SEQUENCE [LARGE SCALE GENOMIC DNA]</scope>
</reference>
<sequence length="94" mass="10475">MGTDGESETVASQPRALSKDNEVQTQDDGDPDNAILLHKCLPLPLLTRRADSIDAQIDMFIMKLSTFPSIQKIKLARSYPSLLDLEKKIFKTSI</sequence>
<evidence type="ECO:0000256" key="1">
    <source>
        <dbReference type="SAM" id="MobiDB-lite"/>
    </source>
</evidence>
<accession>A0AAV4SNY7</accession>
<protein>
    <submittedName>
        <fullName evidence="2">Uncharacterized protein</fullName>
    </submittedName>
</protein>
<evidence type="ECO:0000313" key="2">
    <source>
        <dbReference type="EMBL" id="GIY34190.1"/>
    </source>
</evidence>
<keyword evidence="3" id="KW-1185">Reference proteome</keyword>
<evidence type="ECO:0000313" key="3">
    <source>
        <dbReference type="Proteomes" id="UP001054837"/>
    </source>
</evidence>
<proteinExistence type="predicted"/>
<gene>
    <name evidence="2" type="ORF">CDAR_32811</name>
</gene>
<dbReference type="Proteomes" id="UP001054837">
    <property type="component" value="Unassembled WGS sequence"/>
</dbReference>
<organism evidence="2 3">
    <name type="scientific">Caerostris darwini</name>
    <dbReference type="NCBI Taxonomy" id="1538125"/>
    <lineage>
        <taxon>Eukaryota</taxon>
        <taxon>Metazoa</taxon>
        <taxon>Ecdysozoa</taxon>
        <taxon>Arthropoda</taxon>
        <taxon>Chelicerata</taxon>
        <taxon>Arachnida</taxon>
        <taxon>Araneae</taxon>
        <taxon>Araneomorphae</taxon>
        <taxon>Entelegynae</taxon>
        <taxon>Araneoidea</taxon>
        <taxon>Araneidae</taxon>
        <taxon>Caerostris</taxon>
    </lineage>
</organism>